<dbReference type="OrthoDB" id="9806889at2"/>
<dbReference type="PANTHER" id="PTHR32322:SF2">
    <property type="entry name" value="EAMA DOMAIN-CONTAINING PROTEIN"/>
    <property type="match status" value="1"/>
</dbReference>
<comment type="subcellular location">
    <subcellularLocation>
        <location evidence="1">Membrane</location>
        <topology evidence="1">Multi-pass membrane protein</topology>
    </subcellularLocation>
</comment>
<organism evidence="8 9">
    <name type="scientific">Denitrobaculum tricleocarpae</name>
    <dbReference type="NCBI Taxonomy" id="2591009"/>
    <lineage>
        <taxon>Bacteria</taxon>
        <taxon>Pseudomonadati</taxon>
        <taxon>Pseudomonadota</taxon>
        <taxon>Alphaproteobacteria</taxon>
        <taxon>Rhodospirillales</taxon>
        <taxon>Rhodospirillaceae</taxon>
        <taxon>Denitrobaculum</taxon>
    </lineage>
</organism>
<protein>
    <submittedName>
        <fullName evidence="8">DMT family transporter</fullName>
    </submittedName>
</protein>
<keyword evidence="4 6" id="KW-1133">Transmembrane helix</keyword>
<gene>
    <name evidence="8" type="ORF">FKG95_23805</name>
</gene>
<feature type="domain" description="EamA" evidence="7">
    <location>
        <begin position="156"/>
        <end position="291"/>
    </location>
</feature>
<reference evidence="8 9" key="1">
    <citation type="submission" date="2019-06" db="EMBL/GenBank/DDBJ databases">
        <title>Whole genome sequence for Rhodospirillaceae sp. R148.</title>
        <authorList>
            <person name="Wang G."/>
        </authorList>
    </citation>
    <scope>NUCLEOTIDE SEQUENCE [LARGE SCALE GENOMIC DNA]</scope>
    <source>
        <strain evidence="8 9">R148</strain>
    </source>
</reference>
<accession>A0A545TB95</accession>
<evidence type="ECO:0000256" key="5">
    <source>
        <dbReference type="ARBA" id="ARBA00023136"/>
    </source>
</evidence>
<evidence type="ECO:0000256" key="3">
    <source>
        <dbReference type="ARBA" id="ARBA00022692"/>
    </source>
</evidence>
<comment type="similarity">
    <text evidence="2">Belongs to the EamA transporter family.</text>
</comment>
<dbReference type="SUPFAM" id="SSF103481">
    <property type="entry name" value="Multidrug resistance efflux transporter EmrE"/>
    <property type="match status" value="2"/>
</dbReference>
<dbReference type="PANTHER" id="PTHR32322">
    <property type="entry name" value="INNER MEMBRANE TRANSPORTER"/>
    <property type="match status" value="1"/>
</dbReference>
<feature type="transmembrane region" description="Helical" evidence="6">
    <location>
        <begin position="216"/>
        <end position="237"/>
    </location>
</feature>
<keyword evidence="5 6" id="KW-0472">Membrane</keyword>
<dbReference type="AlphaFoldDB" id="A0A545TB95"/>
<feature type="transmembrane region" description="Helical" evidence="6">
    <location>
        <begin position="69"/>
        <end position="88"/>
    </location>
</feature>
<feature type="transmembrane region" description="Helical" evidence="6">
    <location>
        <begin position="100"/>
        <end position="117"/>
    </location>
</feature>
<keyword evidence="3 6" id="KW-0812">Transmembrane</keyword>
<evidence type="ECO:0000313" key="8">
    <source>
        <dbReference type="EMBL" id="TQV74476.1"/>
    </source>
</evidence>
<dbReference type="Gene3D" id="1.10.3730.20">
    <property type="match status" value="1"/>
</dbReference>
<feature type="transmembrane region" description="Helical" evidence="6">
    <location>
        <begin position="249"/>
        <end position="268"/>
    </location>
</feature>
<dbReference type="EMBL" id="VHSH01000010">
    <property type="protein sequence ID" value="TQV74476.1"/>
    <property type="molecule type" value="Genomic_DNA"/>
</dbReference>
<feature type="domain" description="EamA" evidence="7">
    <location>
        <begin position="7"/>
        <end position="140"/>
    </location>
</feature>
<dbReference type="InterPro" id="IPR050638">
    <property type="entry name" value="AA-Vitamin_Transporters"/>
</dbReference>
<evidence type="ECO:0000256" key="1">
    <source>
        <dbReference type="ARBA" id="ARBA00004141"/>
    </source>
</evidence>
<comment type="caution">
    <text evidence="8">The sequence shown here is derived from an EMBL/GenBank/DDBJ whole genome shotgun (WGS) entry which is preliminary data.</text>
</comment>
<feature type="transmembrane region" description="Helical" evidence="6">
    <location>
        <begin position="37"/>
        <end position="57"/>
    </location>
</feature>
<dbReference type="InterPro" id="IPR000620">
    <property type="entry name" value="EamA_dom"/>
</dbReference>
<sequence>MTERQLAFLLLALAPAFFCSNMLVARATHDLIPPVALAFWRWAVTFLLLSPITLAVLWRHRDALRRDWLDLLVLGALGMGVCGAFVYIGADSTTATNIGLIYAASPILIVVFARLFYGESLSMRQGLGVAICLLGVLAIICKGDPRILLELLFVVGDLWITAAAIAWAVYSLLLRHRNSELPMIARFAAITAGGLIILLPFYIGEMAAGDLVTWNGTTIVTILFLALVPSCGAYLSYAKIQRTLGAGPTSLLMYLVPLYNGVLAFLLLGETLEIYHLVGAAMVLPGIYLATRKA</sequence>
<dbReference type="Proteomes" id="UP000315252">
    <property type="component" value="Unassembled WGS sequence"/>
</dbReference>
<evidence type="ECO:0000313" key="9">
    <source>
        <dbReference type="Proteomes" id="UP000315252"/>
    </source>
</evidence>
<dbReference type="Pfam" id="PF00892">
    <property type="entry name" value="EamA"/>
    <property type="match status" value="2"/>
</dbReference>
<evidence type="ECO:0000256" key="6">
    <source>
        <dbReference type="SAM" id="Phobius"/>
    </source>
</evidence>
<feature type="transmembrane region" description="Helical" evidence="6">
    <location>
        <begin position="274"/>
        <end position="291"/>
    </location>
</feature>
<keyword evidence="9" id="KW-1185">Reference proteome</keyword>
<name>A0A545TB95_9PROT</name>
<evidence type="ECO:0000256" key="2">
    <source>
        <dbReference type="ARBA" id="ARBA00007362"/>
    </source>
</evidence>
<proteinExistence type="inferred from homology"/>
<evidence type="ECO:0000256" key="4">
    <source>
        <dbReference type="ARBA" id="ARBA00022989"/>
    </source>
</evidence>
<dbReference type="InterPro" id="IPR037185">
    <property type="entry name" value="EmrE-like"/>
</dbReference>
<dbReference type="GO" id="GO:0016020">
    <property type="term" value="C:membrane"/>
    <property type="evidence" value="ECO:0007669"/>
    <property type="project" value="UniProtKB-SubCell"/>
</dbReference>
<evidence type="ECO:0000259" key="7">
    <source>
        <dbReference type="Pfam" id="PF00892"/>
    </source>
</evidence>
<feature type="transmembrane region" description="Helical" evidence="6">
    <location>
        <begin position="185"/>
        <end position="204"/>
    </location>
</feature>
<feature type="transmembrane region" description="Helical" evidence="6">
    <location>
        <begin position="126"/>
        <end position="145"/>
    </location>
</feature>
<feature type="transmembrane region" description="Helical" evidence="6">
    <location>
        <begin position="151"/>
        <end position="173"/>
    </location>
</feature>